<gene>
    <name evidence="5" type="ORF">AK812_SmicGene30395</name>
</gene>
<dbReference type="GO" id="GO:0008146">
    <property type="term" value="F:sulfotransferase activity"/>
    <property type="evidence" value="ECO:0007669"/>
    <property type="project" value="InterPro"/>
</dbReference>
<evidence type="ECO:0000259" key="4">
    <source>
        <dbReference type="PROSITE" id="PS50893"/>
    </source>
</evidence>
<keyword evidence="1" id="KW-0547">Nucleotide-binding</keyword>
<evidence type="ECO:0000256" key="1">
    <source>
        <dbReference type="ARBA" id="ARBA00022741"/>
    </source>
</evidence>
<dbReference type="GO" id="GO:0009522">
    <property type="term" value="C:photosystem I"/>
    <property type="evidence" value="ECO:0007669"/>
    <property type="project" value="InterPro"/>
</dbReference>
<feature type="transmembrane region" description="Helical" evidence="3">
    <location>
        <begin position="509"/>
        <end position="535"/>
    </location>
</feature>
<evidence type="ECO:0000256" key="2">
    <source>
        <dbReference type="ARBA" id="ARBA00022840"/>
    </source>
</evidence>
<dbReference type="InterPro" id="IPR005226">
    <property type="entry name" value="UPF0014_fam"/>
</dbReference>
<dbReference type="OrthoDB" id="6593433at2759"/>
<dbReference type="Pfam" id="PF00685">
    <property type="entry name" value="Sulfotransfer_1"/>
    <property type="match status" value="1"/>
</dbReference>
<feature type="transmembrane region" description="Helical" evidence="3">
    <location>
        <begin position="1529"/>
        <end position="1547"/>
    </location>
</feature>
<proteinExistence type="predicted"/>
<feature type="transmembrane region" description="Helical" evidence="3">
    <location>
        <begin position="419"/>
        <end position="438"/>
    </location>
</feature>
<reference evidence="5 6" key="1">
    <citation type="submission" date="2016-02" db="EMBL/GenBank/DDBJ databases">
        <title>Genome analysis of coral dinoflagellate symbionts highlights evolutionary adaptations to a symbiotic lifestyle.</title>
        <authorList>
            <person name="Aranda M."/>
            <person name="Li Y."/>
            <person name="Liew Y.J."/>
            <person name="Baumgarten S."/>
            <person name="Simakov O."/>
            <person name="Wilson M."/>
            <person name="Piel J."/>
            <person name="Ashoor H."/>
            <person name="Bougouffa S."/>
            <person name="Bajic V.B."/>
            <person name="Ryu T."/>
            <person name="Ravasi T."/>
            <person name="Bayer T."/>
            <person name="Micklem G."/>
            <person name="Kim H."/>
            <person name="Bhak J."/>
            <person name="Lajeunesse T.C."/>
            <person name="Voolstra C.R."/>
        </authorList>
    </citation>
    <scope>NUCLEOTIDE SEQUENCE [LARGE SCALE GENOMIC DNA]</scope>
    <source>
        <strain evidence="5 6">CCMP2467</strain>
    </source>
</reference>
<keyword evidence="3" id="KW-0472">Membrane</keyword>
<dbReference type="PANTHER" id="PTHR43119:SF1">
    <property type="entry name" value="ABC TRANSPORTER DOMAIN-CONTAINING PROTEIN"/>
    <property type="match status" value="1"/>
</dbReference>
<organism evidence="5 6">
    <name type="scientific">Symbiodinium microadriaticum</name>
    <name type="common">Dinoflagellate</name>
    <name type="synonym">Zooxanthella microadriatica</name>
    <dbReference type="NCBI Taxonomy" id="2951"/>
    <lineage>
        <taxon>Eukaryota</taxon>
        <taxon>Sar</taxon>
        <taxon>Alveolata</taxon>
        <taxon>Dinophyceae</taxon>
        <taxon>Suessiales</taxon>
        <taxon>Symbiodiniaceae</taxon>
        <taxon>Symbiodinium</taxon>
    </lineage>
</organism>
<evidence type="ECO:0000313" key="5">
    <source>
        <dbReference type="EMBL" id="OLP88291.1"/>
    </source>
</evidence>
<feature type="transmembrane region" description="Helical" evidence="3">
    <location>
        <begin position="346"/>
        <end position="365"/>
    </location>
</feature>
<dbReference type="GO" id="GO:0005524">
    <property type="term" value="F:ATP binding"/>
    <property type="evidence" value="ECO:0007669"/>
    <property type="project" value="UniProtKB-KW"/>
</dbReference>
<dbReference type="Pfam" id="PF03649">
    <property type="entry name" value="UPF0014"/>
    <property type="match status" value="1"/>
</dbReference>
<keyword evidence="3" id="KW-0812">Transmembrane</keyword>
<feature type="transmembrane region" description="Helical" evidence="3">
    <location>
        <begin position="2055"/>
        <end position="2080"/>
    </location>
</feature>
<dbReference type="InterPro" id="IPR003593">
    <property type="entry name" value="AAA+_ATPase"/>
</dbReference>
<dbReference type="PROSITE" id="PS00211">
    <property type="entry name" value="ABC_TRANSPORTER_1"/>
    <property type="match status" value="1"/>
</dbReference>
<dbReference type="InterPro" id="IPR027417">
    <property type="entry name" value="P-loop_NTPase"/>
</dbReference>
<dbReference type="InterPro" id="IPR003439">
    <property type="entry name" value="ABC_transporter-like_ATP-bd"/>
</dbReference>
<dbReference type="PANTHER" id="PTHR43119">
    <property type="entry name" value="ABC TRANSPORT PROTEIN ATP-BINDING COMPONENT-RELATED"/>
    <property type="match status" value="1"/>
</dbReference>
<dbReference type="GO" id="GO:0015979">
    <property type="term" value="P:photosynthesis"/>
    <property type="evidence" value="ECO:0007669"/>
    <property type="project" value="InterPro"/>
</dbReference>
<dbReference type="PROSITE" id="PS50893">
    <property type="entry name" value="ABC_TRANSPORTER_2"/>
    <property type="match status" value="1"/>
</dbReference>
<dbReference type="InterPro" id="IPR017871">
    <property type="entry name" value="ABC_transporter-like_CS"/>
</dbReference>
<evidence type="ECO:0000256" key="3">
    <source>
        <dbReference type="SAM" id="Phobius"/>
    </source>
</evidence>
<feature type="domain" description="ABC transporter" evidence="4">
    <location>
        <begin position="611"/>
        <end position="840"/>
    </location>
</feature>
<dbReference type="InterPro" id="IPR000863">
    <property type="entry name" value="Sulfotransferase_dom"/>
</dbReference>
<feature type="transmembrane region" description="Helical" evidence="3">
    <location>
        <begin position="377"/>
        <end position="399"/>
    </location>
</feature>
<keyword evidence="2" id="KW-0067">ATP-binding</keyword>
<dbReference type="Proteomes" id="UP000186817">
    <property type="component" value="Unassembled WGS sequence"/>
</dbReference>
<dbReference type="EMBL" id="LSRX01000821">
    <property type="protein sequence ID" value="OLP88291.1"/>
    <property type="molecule type" value="Genomic_DNA"/>
</dbReference>
<sequence>METPLSTPRRGALHTGGAAILLGDGLSSAIASAQPPRLPGPDGFPPAGKSTNCHAPGWHRAVERTEGGALLAEQPESARQLSERPLYGGPPVPFTVGRKKEAELPSEVSDEVFRFQRKFISRARGPGPHRVAGLLQRMRLAGTGARNLRPKSCAQGRYVTDSLRKVRHVWGELISHCSLSGDRLWAASIQLIPAANCPKAPQAPGSSLPVRLSRPSHLQKRAAPAGQSATKMPNILEVDVTAVGRCSSFLHAAFWPVRLGTRSFESRGDKGWHRGCEIEHDSAAVGFWNSRRHRELDSLAARFERSCRSYAVELPSLCSVAGLLLRQLYLLGGLILNWLFGTRHPGIVLAWVLGVGLLAAQQALSRLEYTYDGLSRHLLVSILSGVLSVQGVAMVLGLFGRPDPWWQPHTVVPVSGMLFGNATSAAALAVTGLLRGFAEQRSALELRLARGATATEALKPLIRSSLSDALTPTINTLAVTGVVHLPGMMTGQILAGQSPQQAAAYQTLILFLIASTTCIVVQLVTALVSGSLMDFKNARLLQKLRPRAKPKNEASRKDKLIQSGTSALAMKIFADWFHMPSEASEQSHSFQTPSIKTVEGRKAQLTQEGAAQAEAVLSVEGLRVPRARQEISFVLHSGERVGITGPSGSGKTQILRSLAGLEPADDSAMGLGGPRPATWPEWRQRVCWLPQDRPALPGTPASFFKELCSYRSQESADLPLSDARAYAATWRLDPSAFDRPWAELSGGEAQRVALALALATQPQVLLLDEAISGLDVATQKLVEASLAASRVPIVMVTHSPEQLRRFCTHHLDLSPEEKAESGEEVLSYDTFRDVSLREGLCRGFHESQLLFGHFAQGRSAVPVNDLAALVLGDLDDKRQQVVLEVWSKLDPEGLRKVPVWQLLRHFDVRRLPDVRFGREDVEGARQKLLEGLGVVQCRAADRAAEFDLEEAAARRRPAPIGLPGGGPVVAPAGRFWVQWATASYPSSSSMQCKCARSATLVAMLLVIHILGLLRSGWVTTTRSEVAKDPEVLGLSLIAHGSSAEQASEEFRKAGLGRPGDLLLDILRLNRGERVSETSRVKGPLEDLSTSQSLEAGDCWKSGNSSWSCLPSSILIGVQKGSTGEVLRWLRFNRQLCVYPGEMHFFDYHGIGKYLRLDQGRRDAIMAELYDALHNDSHQHEECCYYKATEADYASLKRTWREEYARKACSLTSADILRGRQVWEKTPSYFDLVDPLLVSSFFPNVRLAVFLTDPADRLYSGYWNGCVTTCATCCSVDMFRQKLEHVADMKQMKSLRRETQGWSFKRQVLLGFYHRHLRKWADAFAAAPGNKLPMLIMFSENFKTDPFHVLSEYEEFLGVEKTDYTARATRLPNNFYAVANDSKAYRRHAPGYEPLTKPLHDRIVELFYADPNKALHKLLLEEPPRTRFRVVAPLPEWLQDNIVAGIRAREFEDAKRELQSRGEAIDPEAVVTFEAWQAYFMAVSVGVLDDDVFALTLRDPLRTFEVHGKAHAQRLVMEIFLAPMAVPTRLALGAIAFLVTLALTVLGVRDMVRAMNERSLTSSHAQNAVCEGPRLVIHVGPHKTGTSAFQDFLMRNEAWLQERWGVSLGFRGDPKATGRDIARPILNTDCAELRDGEAPGQKRTRQELKKASDYTKSKLESSSTVLLSSEAFSLFGGENWECFWHFIGNGACLSAVVLHRDTANWMASDYAETTKNTSIPQSFANYQTKLFGRKPDKNGETDKQLQLLSVLEEQFSDHVVAASYDYLKEEDCSVATFVICNASLRMTGQSWKECRESVDSRSTATRNLSPPRAAIDVVVLARTAYEMKRALRQNSEAPCKPWPAVNKRTHHVPKGTLISSSPAVLAAAKQLPLRCENMDAAFRKATNEWFARTKVPEKHRPCNLRLLGTFADGSRQALTLRDDSGLEHLSGNAGCGDGQFWTWGPKVRDEIIRRFKAEGYEGLQTVSLRPFCMGFNAFEVIHPSFIEDMARPGRLLLALGAALCLSLRYCFVPSPGQAPKAQTSEFNPAVAASAALPALTMLAEDAEAKYGDQRKFAAVLVPLTTLVFPAVAMGMFVLYSFQEDAFWRIVPGTKRARELDEAWREHPLFANSKDPLDGLINPDDYEKGSRLSPVNQI</sequence>
<keyword evidence="6" id="KW-1185">Reference proteome</keyword>
<dbReference type="Pfam" id="PF00005">
    <property type="entry name" value="ABC_tran"/>
    <property type="match status" value="1"/>
</dbReference>
<dbReference type="SUPFAM" id="SSF52540">
    <property type="entry name" value="P-loop containing nucleoside triphosphate hydrolases"/>
    <property type="match status" value="2"/>
</dbReference>
<dbReference type="SMART" id="SM00382">
    <property type="entry name" value="AAA"/>
    <property type="match status" value="1"/>
</dbReference>
<dbReference type="Gene3D" id="3.40.50.300">
    <property type="entry name" value="P-loop containing nucleotide triphosphate hydrolases"/>
    <property type="match status" value="2"/>
</dbReference>
<evidence type="ECO:0000313" key="6">
    <source>
        <dbReference type="Proteomes" id="UP000186817"/>
    </source>
</evidence>
<comment type="caution">
    <text evidence="5">The sequence shown here is derived from an EMBL/GenBank/DDBJ whole genome shotgun (WGS) entry which is preliminary data.</text>
</comment>
<name>A0A1Q9CZF4_SYMMI</name>
<dbReference type="GO" id="GO:0016887">
    <property type="term" value="F:ATP hydrolysis activity"/>
    <property type="evidence" value="ECO:0007669"/>
    <property type="project" value="InterPro"/>
</dbReference>
<accession>A0A1Q9CZF4</accession>
<protein>
    <submittedName>
        <fullName evidence="5">UPF0014 membrane protein</fullName>
    </submittedName>
</protein>
<keyword evidence="3" id="KW-1133">Transmembrane helix</keyword>
<dbReference type="CDD" id="cd00267">
    <property type="entry name" value="ABC_ATPase"/>
    <property type="match status" value="1"/>
</dbReference>